<proteinExistence type="predicted"/>
<keyword evidence="4" id="KW-0325">Glycoprotein</keyword>
<evidence type="ECO:0000259" key="5">
    <source>
        <dbReference type="Pfam" id="PF04577"/>
    </source>
</evidence>
<gene>
    <name evidence="6" type="ORF">RGQ29_015936</name>
</gene>
<evidence type="ECO:0000256" key="4">
    <source>
        <dbReference type="ARBA" id="ARBA00023180"/>
    </source>
</evidence>
<comment type="subcellular location">
    <subcellularLocation>
        <location evidence="1">Golgi apparatus membrane</location>
        <topology evidence="1">Single-pass type II membrane protein</topology>
    </subcellularLocation>
</comment>
<keyword evidence="7" id="KW-1185">Reference proteome</keyword>
<reference evidence="6 7" key="1">
    <citation type="journal article" date="2023" name="G3 (Bethesda)">
        <title>A haplotype-resolved chromosome-scale genome for Quercus rubra L. provides insights into the genetics of adaptive traits for red oak species.</title>
        <authorList>
            <person name="Kapoor B."/>
            <person name="Jenkins J."/>
            <person name="Schmutz J."/>
            <person name="Zhebentyayeva T."/>
            <person name="Kuelheim C."/>
            <person name="Coggeshall M."/>
            <person name="Heim C."/>
            <person name="Lasky J.R."/>
            <person name="Leites L."/>
            <person name="Islam-Faridi N."/>
            <person name="Romero-Severson J."/>
            <person name="DeLeo V.L."/>
            <person name="Lucas S.M."/>
            <person name="Lazic D."/>
            <person name="Gailing O."/>
            <person name="Carlson J."/>
            <person name="Staton M."/>
        </authorList>
    </citation>
    <scope>NUCLEOTIDE SEQUENCE [LARGE SCALE GENOMIC DNA]</scope>
    <source>
        <strain evidence="6">Pseudo-F2</strain>
    </source>
</reference>
<name>A0AAN7FZJ3_QUERU</name>
<keyword evidence="3" id="KW-0808">Transferase</keyword>
<protein>
    <recommendedName>
        <fullName evidence="5">Glycosyltransferase 61 catalytic domain-containing protein</fullName>
    </recommendedName>
</protein>
<dbReference type="GO" id="GO:0000139">
    <property type="term" value="C:Golgi membrane"/>
    <property type="evidence" value="ECO:0007669"/>
    <property type="project" value="UniProtKB-SubCell"/>
</dbReference>
<dbReference type="EMBL" id="JAXUIC010000003">
    <property type="protein sequence ID" value="KAK4598679.1"/>
    <property type="molecule type" value="Genomic_DNA"/>
</dbReference>
<dbReference type="PANTHER" id="PTHR20961:SF98">
    <property type="entry name" value="GLYCOSYLTRANSFERASE"/>
    <property type="match status" value="1"/>
</dbReference>
<feature type="domain" description="Glycosyltransferase 61 catalytic" evidence="5">
    <location>
        <begin position="196"/>
        <end position="306"/>
    </location>
</feature>
<keyword evidence="2" id="KW-0328">Glycosyltransferase</keyword>
<evidence type="ECO:0000313" key="7">
    <source>
        <dbReference type="Proteomes" id="UP001324115"/>
    </source>
</evidence>
<organism evidence="6 7">
    <name type="scientific">Quercus rubra</name>
    <name type="common">Northern red oak</name>
    <name type="synonym">Quercus borealis</name>
    <dbReference type="NCBI Taxonomy" id="3512"/>
    <lineage>
        <taxon>Eukaryota</taxon>
        <taxon>Viridiplantae</taxon>
        <taxon>Streptophyta</taxon>
        <taxon>Embryophyta</taxon>
        <taxon>Tracheophyta</taxon>
        <taxon>Spermatophyta</taxon>
        <taxon>Magnoliopsida</taxon>
        <taxon>eudicotyledons</taxon>
        <taxon>Gunneridae</taxon>
        <taxon>Pentapetalae</taxon>
        <taxon>rosids</taxon>
        <taxon>fabids</taxon>
        <taxon>Fagales</taxon>
        <taxon>Fagaceae</taxon>
        <taxon>Quercus</taxon>
    </lineage>
</organism>
<dbReference type="PANTHER" id="PTHR20961">
    <property type="entry name" value="GLYCOSYLTRANSFERASE"/>
    <property type="match status" value="1"/>
</dbReference>
<dbReference type="InterPro" id="IPR049625">
    <property type="entry name" value="Glyco_transf_61_cat"/>
</dbReference>
<evidence type="ECO:0000256" key="2">
    <source>
        <dbReference type="ARBA" id="ARBA00022676"/>
    </source>
</evidence>
<dbReference type="Proteomes" id="UP001324115">
    <property type="component" value="Unassembled WGS sequence"/>
</dbReference>
<evidence type="ECO:0000256" key="3">
    <source>
        <dbReference type="ARBA" id="ARBA00022679"/>
    </source>
</evidence>
<dbReference type="InterPro" id="IPR007657">
    <property type="entry name" value="Glycosyltransferase_61"/>
</dbReference>
<sequence>MNSLESKSISKPEAKDISCHRSHKNYDFCTISGPTVLDPAISTFFVTDPKTLTPQKPRVEKVRPYPRKWETHTMSRIKEVTLISSPIIPNCEIQHKAPAIVFSAGGLTGNIFHDFNDGFIPLFITAYSIFPDQDVVLVISKARDWWVSKYTEILRTFTKYPIINLDNDTKIYCFPSVNVGIISHDLVTINPKLIPNSKTFTHFHALIDKAYGQNQNQNHPFKFNPSKSRPILVLISRNGGVGRVLLNQNEVKFEAEKIGFNVIIFEPTPMTSMHNAYELIHSGHAMIGIHGAALTHTIFLRPSSVFMQVVPVGTEWAAEVCYARLARNVGSEYMEYRIEAEESSLLEKYSKDDLVIRDPVAFRGTDWSLMNVYLKEQNVTLDLDRFREYLKEMYKKAKKFMNKEG</sequence>
<comment type="caution">
    <text evidence="6">The sequence shown here is derived from an EMBL/GenBank/DDBJ whole genome shotgun (WGS) entry which is preliminary data.</text>
</comment>
<dbReference type="GO" id="GO:0016763">
    <property type="term" value="F:pentosyltransferase activity"/>
    <property type="evidence" value="ECO:0007669"/>
    <property type="project" value="UniProtKB-ARBA"/>
</dbReference>
<accession>A0AAN7FZJ3</accession>
<dbReference type="Pfam" id="PF04577">
    <property type="entry name" value="Glyco_transf_61"/>
    <property type="match status" value="1"/>
</dbReference>
<evidence type="ECO:0000313" key="6">
    <source>
        <dbReference type="EMBL" id="KAK4598679.1"/>
    </source>
</evidence>
<dbReference type="AlphaFoldDB" id="A0AAN7FZJ3"/>
<evidence type="ECO:0000256" key="1">
    <source>
        <dbReference type="ARBA" id="ARBA00004323"/>
    </source>
</evidence>